<proteinExistence type="predicted"/>
<organism evidence="1 2">
    <name type="scientific">Schistosoma mattheei</name>
    <dbReference type="NCBI Taxonomy" id="31246"/>
    <lineage>
        <taxon>Eukaryota</taxon>
        <taxon>Metazoa</taxon>
        <taxon>Spiralia</taxon>
        <taxon>Lophotrochozoa</taxon>
        <taxon>Platyhelminthes</taxon>
        <taxon>Trematoda</taxon>
        <taxon>Digenea</taxon>
        <taxon>Strigeidida</taxon>
        <taxon>Schistosomatoidea</taxon>
        <taxon>Schistosomatidae</taxon>
        <taxon>Schistosoma</taxon>
    </lineage>
</organism>
<evidence type="ECO:0000313" key="1">
    <source>
        <dbReference type="EMBL" id="VDP27403.1"/>
    </source>
</evidence>
<dbReference type="Proteomes" id="UP000269396">
    <property type="component" value="Unassembled WGS sequence"/>
</dbReference>
<accession>A0A3P8FYS6</accession>
<dbReference type="AlphaFoldDB" id="A0A3P8FYS6"/>
<reference evidence="1 2" key="1">
    <citation type="submission" date="2018-11" db="EMBL/GenBank/DDBJ databases">
        <authorList>
            <consortium name="Pathogen Informatics"/>
        </authorList>
    </citation>
    <scope>NUCLEOTIDE SEQUENCE [LARGE SCALE GENOMIC DNA]</scope>
    <source>
        <strain>Denwood</strain>
        <strain evidence="2">Zambia</strain>
    </source>
</reference>
<sequence>MPNELVQATFQESFKRKLDLFLGTKDNILLWFTNFLFLYYH</sequence>
<evidence type="ECO:0000313" key="2">
    <source>
        <dbReference type="Proteomes" id="UP000269396"/>
    </source>
</evidence>
<dbReference type="EMBL" id="UZAL01026900">
    <property type="protein sequence ID" value="VDP27403.1"/>
    <property type="molecule type" value="Genomic_DNA"/>
</dbReference>
<protein>
    <submittedName>
        <fullName evidence="1">Uncharacterized protein</fullName>
    </submittedName>
</protein>
<gene>
    <name evidence="1" type="ORF">SMTD_LOCUS5169</name>
</gene>
<keyword evidence="2" id="KW-1185">Reference proteome</keyword>
<name>A0A3P8FYS6_9TREM</name>